<feature type="domain" description="Peptidase C1A papain C-terminal" evidence="7">
    <location>
        <begin position="49"/>
        <end position="264"/>
    </location>
</feature>
<dbReference type="SUPFAM" id="SSF54001">
    <property type="entry name" value="Cysteine proteinases"/>
    <property type="match status" value="1"/>
</dbReference>
<dbReference type="EMBL" id="HAED01019373">
    <property type="protein sequence ID" value="SBR05833.1"/>
    <property type="molecule type" value="Transcribed_RNA"/>
</dbReference>
<dbReference type="GO" id="GO:0008234">
    <property type="term" value="F:cysteine-type peptidase activity"/>
    <property type="evidence" value="ECO:0007669"/>
    <property type="project" value="UniProtKB-KW"/>
</dbReference>
<dbReference type="PROSITE" id="PS00640">
    <property type="entry name" value="THIOL_PROTEASE_ASN"/>
    <property type="match status" value="1"/>
</dbReference>
<dbReference type="InterPro" id="IPR013201">
    <property type="entry name" value="Prot_inhib_I29"/>
</dbReference>
<keyword evidence="5" id="KW-0865">Zymogen</keyword>
<keyword evidence="4" id="KW-0788">Thiol protease</keyword>
<dbReference type="InterPro" id="IPR000668">
    <property type="entry name" value="Peptidase_C1A_C"/>
</dbReference>
<evidence type="ECO:0000256" key="5">
    <source>
        <dbReference type="ARBA" id="ARBA00023145"/>
    </source>
</evidence>
<evidence type="ECO:0000256" key="1">
    <source>
        <dbReference type="ARBA" id="ARBA00008455"/>
    </source>
</evidence>
<keyword evidence="6" id="KW-1015">Disulfide bond</keyword>
<evidence type="ECO:0000256" key="6">
    <source>
        <dbReference type="ARBA" id="ARBA00023157"/>
    </source>
</evidence>
<gene>
    <name evidence="8" type="primary">CTSL</name>
</gene>
<dbReference type="Pfam" id="PF00112">
    <property type="entry name" value="Peptidase_C1"/>
    <property type="match status" value="1"/>
</dbReference>
<accession>A0A1A8JAR5</accession>
<comment type="similarity">
    <text evidence="1">Belongs to the peptidase C1 family.</text>
</comment>
<keyword evidence="3" id="KW-0378">Hydrolase</keyword>
<keyword evidence="2" id="KW-0645">Protease</keyword>
<evidence type="ECO:0000259" key="7">
    <source>
        <dbReference type="SMART" id="SM00645"/>
    </source>
</evidence>
<protein>
    <submittedName>
        <fullName evidence="8">Cathepsin L</fullName>
    </submittedName>
</protein>
<evidence type="ECO:0000256" key="3">
    <source>
        <dbReference type="ARBA" id="ARBA00022801"/>
    </source>
</evidence>
<dbReference type="Gene3D" id="3.90.70.10">
    <property type="entry name" value="Cysteine proteinases"/>
    <property type="match status" value="1"/>
</dbReference>
<dbReference type="InterPro" id="IPR013128">
    <property type="entry name" value="Peptidase_C1A"/>
</dbReference>
<evidence type="ECO:0000313" key="8">
    <source>
        <dbReference type="EMBL" id="SBR05833.1"/>
    </source>
</evidence>
<proteinExistence type="inferred from homology"/>
<dbReference type="PRINTS" id="PR00705">
    <property type="entry name" value="PAPAIN"/>
</dbReference>
<dbReference type="GO" id="GO:0006508">
    <property type="term" value="P:proteolysis"/>
    <property type="evidence" value="ECO:0007669"/>
    <property type="project" value="UniProtKB-KW"/>
</dbReference>
<sequence>MGNHTYRLGMNQFGDMTNEEFRQIMTSFKPTEDGKTQGSLFMKPNFLEAPSSVDWRPLGYVTGVKNQGPCGSCWAFSATGALEGQLFRMAGKLVLLSEQNLVDCSIPEGNHGCGGGWMNSAFQYVVDQGGLDTEACYPYQGRNQACGYNPSCSAVNVTGYVNVPEGSEAALMDAVASVGPVSVAIDASKYSFQFYSSGVYYEPSCSPTPDHGVLVVGYGSTSASENYWLVKNSWGTGWGDQGYILMSKDKNNNCAIASYASYSLVG</sequence>
<dbReference type="Pfam" id="PF08246">
    <property type="entry name" value="Inhibitor_I29"/>
    <property type="match status" value="1"/>
</dbReference>
<dbReference type="FunFam" id="3.90.70.10:FF:000006">
    <property type="entry name" value="Cathepsin S"/>
    <property type="match status" value="1"/>
</dbReference>
<dbReference type="SMART" id="SM00645">
    <property type="entry name" value="Pept_C1"/>
    <property type="match status" value="1"/>
</dbReference>
<dbReference type="CDD" id="cd02248">
    <property type="entry name" value="Peptidase_C1A"/>
    <property type="match status" value="1"/>
</dbReference>
<dbReference type="PANTHER" id="PTHR12411">
    <property type="entry name" value="CYSTEINE PROTEASE FAMILY C1-RELATED"/>
    <property type="match status" value="1"/>
</dbReference>
<dbReference type="InterPro" id="IPR000169">
    <property type="entry name" value="Pept_cys_AS"/>
</dbReference>
<evidence type="ECO:0000256" key="4">
    <source>
        <dbReference type="ARBA" id="ARBA00022807"/>
    </source>
</evidence>
<dbReference type="InterPro" id="IPR038765">
    <property type="entry name" value="Papain-like_cys_pep_sf"/>
</dbReference>
<reference evidence="8" key="1">
    <citation type="submission" date="2016-05" db="EMBL/GenBank/DDBJ databases">
        <authorList>
            <person name="Lavstsen T."/>
            <person name="Jespersen J.S."/>
        </authorList>
    </citation>
    <scope>NUCLEOTIDE SEQUENCE</scope>
    <source>
        <tissue evidence="8">Brain</tissue>
    </source>
</reference>
<dbReference type="PROSITE" id="PS00139">
    <property type="entry name" value="THIOL_PROTEASE_CYS"/>
    <property type="match status" value="1"/>
</dbReference>
<organism evidence="8">
    <name type="scientific">Nothobranchius kuhntae</name>
    <name type="common">Beira killifish</name>
    <dbReference type="NCBI Taxonomy" id="321403"/>
    <lineage>
        <taxon>Eukaryota</taxon>
        <taxon>Metazoa</taxon>
        <taxon>Chordata</taxon>
        <taxon>Craniata</taxon>
        <taxon>Vertebrata</taxon>
        <taxon>Euteleostomi</taxon>
        <taxon>Actinopterygii</taxon>
        <taxon>Neopterygii</taxon>
        <taxon>Teleostei</taxon>
        <taxon>Neoteleostei</taxon>
        <taxon>Acanthomorphata</taxon>
        <taxon>Ovalentaria</taxon>
        <taxon>Atherinomorphae</taxon>
        <taxon>Cyprinodontiformes</taxon>
        <taxon>Nothobranchiidae</taxon>
        <taxon>Nothobranchius</taxon>
    </lineage>
</organism>
<evidence type="ECO:0000256" key="2">
    <source>
        <dbReference type="ARBA" id="ARBA00022670"/>
    </source>
</evidence>
<dbReference type="AlphaFoldDB" id="A0A1A8JAR5"/>
<dbReference type="InterPro" id="IPR039417">
    <property type="entry name" value="Peptidase_C1A_papain-like"/>
</dbReference>
<name>A0A1A8JAR5_NOTKU</name>
<reference evidence="8" key="2">
    <citation type="submission" date="2016-06" db="EMBL/GenBank/DDBJ databases">
        <title>The genome of a short-lived fish provides insights into sex chromosome evolution and the genetic control of aging.</title>
        <authorList>
            <person name="Reichwald K."/>
            <person name="Felder M."/>
            <person name="Petzold A."/>
            <person name="Koch P."/>
            <person name="Groth M."/>
            <person name="Platzer M."/>
        </authorList>
    </citation>
    <scope>NUCLEOTIDE SEQUENCE</scope>
    <source>
        <tissue evidence="8">Brain</tissue>
    </source>
</reference>
<dbReference type="InterPro" id="IPR025661">
    <property type="entry name" value="Pept_asp_AS"/>
</dbReference>